<protein>
    <submittedName>
        <fullName evidence="1">Uncharacterized protein</fullName>
    </submittedName>
</protein>
<dbReference type="Gene3D" id="1.20.1050.10">
    <property type="match status" value="1"/>
</dbReference>
<name>A0A5N6K263_MONLA</name>
<dbReference type="Proteomes" id="UP000326757">
    <property type="component" value="Unassembled WGS sequence"/>
</dbReference>
<accession>A0A5N6K263</accession>
<dbReference type="EMBL" id="VIGI01000009">
    <property type="protein sequence ID" value="KAB8296257.1"/>
    <property type="molecule type" value="Genomic_DNA"/>
</dbReference>
<reference evidence="1 2" key="1">
    <citation type="submission" date="2019-06" db="EMBL/GenBank/DDBJ databases">
        <title>Genome Sequence of the Brown Rot Fungal Pathogen Monilinia laxa.</title>
        <authorList>
            <person name="De Miccolis Angelini R.M."/>
            <person name="Landi L."/>
            <person name="Abate D."/>
            <person name="Pollastro S."/>
            <person name="Romanazzi G."/>
            <person name="Faretra F."/>
        </authorList>
    </citation>
    <scope>NUCLEOTIDE SEQUENCE [LARGE SCALE GENOMIC DNA]</scope>
    <source>
        <strain evidence="1 2">Mlax316</strain>
    </source>
</reference>
<evidence type="ECO:0000313" key="1">
    <source>
        <dbReference type="EMBL" id="KAB8296257.1"/>
    </source>
</evidence>
<comment type="caution">
    <text evidence="1">The sequence shown here is derived from an EMBL/GenBank/DDBJ whole genome shotgun (WGS) entry which is preliminary data.</text>
</comment>
<dbReference type="OrthoDB" id="422574at2759"/>
<keyword evidence="2" id="KW-1185">Reference proteome</keyword>
<organism evidence="1 2">
    <name type="scientific">Monilinia laxa</name>
    <name type="common">Brown rot fungus</name>
    <name type="synonym">Sclerotinia laxa</name>
    <dbReference type="NCBI Taxonomy" id="61186"/>
    <lineage>
        <taxon>Eukaryota</taxon>
        <taxon>Fungi</taxon>
        <taxon>Dikarya</taxon>
        <taxon>Ascomycota</taxon>
        <taxon>Pezizomycotina</taxon>
        <taxon>Leotiomycetes</taxon>
        <taxon>Helotiales</taxon>
        <taxon>Sclerotiniaceae</taxon>
        <taxon>Monilinia</taxon>
    </lineage>
</organism>
<evidence type="ECO:0000313" key="2">
    <source>
        <dbReference type="Proteomes" id="UP000326757"/>
    </source>
</evidence>
<gene>
    <name evidence="1" type="ORF">EYC80_009031</name>
</gene>
<proteinExistence type="predicted"/>
<sequence>MYDDPNIDVQLRNIVHESEREEFVESVVDVSDESVGPYVLYMDRCTTLHPEKLSSVFDRCVRQCERVLGILDGALGDRKWLVGDKLCGIRREKRCCQGFPNGLGMNVWGKERR</sequence>
<dbReference type="SUPFAM" id="SSF47616">
    <property type="entry name" value="GST C-terminal domain-like"/>
    <property type="match status" value="1"/>
</dbReference>
<dbReference type="AlphaFoldDB" id="A0A5N6K263"/>
<dbReference type="InterPro" id="IPR036282">
    <property type="entry name" value="Glutathione-S-Trfase_C_sf"/>
</dbReference>